<keyword evidence="1" id="KW-0547">Nucleotide-binding</keyword>
<evidence type="ECO:0000256" key="2">
    <source>
        <dbReference type="ARBA" id="ARBA00023134"/>
    </source>
</evidence>
<dbReference type="InterPro" id="IPR050100">
    <property type="entry name" value="TRAFAC_GTPase_members"/>
</dbReference>
<dbReference type="EMBL" id="BARW01034149">
    <property type="protein sequence ID" value="GAJ03711.1"/>
    <property type="molecule type" value="Genomic_DNA"/>
</dbReference>
<sequence>MPTATIFLHEKVYREIVSSYHEFSEKLDIHDITFIPVSALKGDNVATKSENMPWYEGSTLLHYLESVHVTGG</sequence>
<evidence type="ECO:0000256" key="1">
    <source>
        <dbReference type="ARBA" id="ARBA00022741"/>
    </source>
</evidence>
<protein>
    <submittedName>
        <fullName evidence="3">Uncharacterized protein</fullName>
    </submittedName>
</protein>
<gene>
    <name evidence="3" type="ORF">S12H4_53598</name>
</gene>
<dbReference type="Gene3D" id="3.40.50.300">
    <property type="entry name" value="P-loop containing nucleotide triphosphate hydrolases"/>
    <property type="match status" value="1"/>
</dbReference>
<comment type="caution">
    <text evidence="3">The sequence shown here is derived from an EMBL/GenBank/DDBJ whole genome shotgun (WGS) entry which is preliminary data.</text>
</comment>
<keyword evidence="2" id="KW-0342">GTP-binding</keyword>
<dbReference type="PANTHER" id="PTHR23115">
    <property type="entry name" value="TRANSLATION FACTOR"/>
    <property type="match status" value="1"/>
</dbReference>
<organism evidence="3">
    <name type="scientific">marine sediment metagenome</name>
    <dbReference type="NCBI Taxonomy" id="412755"/>
    <lineage>
        <taxon>unclassified sequences</taxon>
        <taxon>metagenomes</taxon>
        <taxon>ecological metagenomes</taxon>
    </lineage>
</organism>
<name>X1UV07_9ZZZZ</name>
<dbReference type="GO" id="GO:0005525">
    <property type="term" value="F:GTP binding"/>
    <property type="evidence" value="ECO:0007669"/>
    <property type="project" value="UniProtKB-KW"/>
</dbReference>
<accession>X1UV07</accession>
<dbReference type="InterPro" id="IPR027417">
    <property type="entry name" value="P-loop_NTPase"/>
</dbReference>
<reference evidence="3" key="1">
    <citation type="journal article" date="2014" name="Front. Microbiol.">
        <title>High frequency of phylogenetically diverse reductive dehalogenase-homologous genes in deep subseafloor sedimentary metagenomes.</title>
        <authorList>
            <person name="Kawai M."/>
            <person name="Futagami T."/>
            <person name="Toyoda A."/>
            <person name="Takaki Y."/>
            <person name="Nishi S."/>
            <person name="Hori S."/>
            <person name="Arai W."/>
            <person name="Tsubouchi T."/>
            <person name="Morono Y."/>
            <person name="Uchiyama I."/>
            <person name="Ito T."/>
            <person name="Fujiyama A."/>
            <person name="Inagaki F."/>
            <person name="Takami H."/>
        </authorList>
    </citation>
    <scope>NUCLEOTIDE SEQUENCE</scope>
    <source>
        <strain evidence="3">Expedition CK06-06</strain>
    </source>
</reference>
<proteinExistence type="predicted"/>
<dbReference type="SUPFAM" id="SSF52540">
    <property type="entry name" value="P-loop containing nucleoside triphosphate hydrolases"/>
    <property type="match status" value="1"/>
</dbReference>
<dbReference type="AlphaFoldDB" id="X1UV07"/>
<evidence type="ECO:0000313" key="3">
    <source>
        <dbReference type="EMBL" id="GAJ03711.1"/>
    </source>
</evidence>